<evidence type="ECO:0000313" key="2">
    <source>
        <dbReference type="EMBL" id="KAA6381150.1"/>
    </source>
</evidence>
<reference evidence="2 3" key="1">
    <citation type="submission" date="2019-03" db="EMBL/GenBank/DDBJ databases">
        <title>Single cell metagenomics reveals metabolic interactions within the superorganism composed of flagellate Streblomastix strix and complex community of Bacteroidetes bacteria on its surface.</title>
        <authorList>
            <person name="Treitli S.C."/>
            <person name="Kolisko M."/>
            <person name="Husnik F."/>
            <person name="Keeling P."/>
            <person name="Hampl V."/>
        </authorList>
    </citation>
    <scope>NUCLEOTIDE SEQUENCE [LARGE SCALE GENOMIC DNA]</scope>
    <source>
        <strain evidence="2">ST1C</strain>
    </source>
</reference>
<dbReference type="AlphaFoldDB" id="A0A5J4VEV3"/>
<evidence type="ECO:0000313" key="3">
    <source>
        <dbReference type="Proteomes" id="UP000324800"/>
    </source>
</evidence>
<feature type="transmembrane region" description="Helical" evidence="1">
    <location>
        <begin position="71"/>
        <end position="90"/>
    </location>
</feature>
<keyword evidence="1" id="KW-1133">Transmembrane helix</keyword>
<keyword evidence="1" id="KW-0472">Membrane</keyword>
<dbReference type="EMBL" id="SNRW01007495">
    <property type="protein sequence ID" value="KAA6381150.1"/>
    <property type="molecule type" value="Genomic_DNA"/>
</dbReference>
<sequence length="97" mass="10646">MEKDFILKCIAIVDGLQSNSRLAEPVETDPVYNQHGQIDCYALISSNVGKFNSPGLIRSAAIGFTSQTLDALFIILIKILAVVRACLAGVQRMFVRF</sequence>
<protein>
    <submittedName>
        <fullName evidence="2">Uncharacterized protein</fullName>
    </submittedName>
</protein>
<name>A0A5J4VEV3_9EUKA</name>
<dbReference type="Proteomes" id="UP000324800">
    <property type="component" value="Unassembled WGS sequence"/>
</dbReference>
<comment type="caution">
    <text evidence="2">The sequence shown here is derived from an EMBL/GenBank/DDBJ whole genome shotgun (WGS) entry which is preliminary data.</text>
</comment>
<evidence type="ECO:0000256" key="1">
    <source>
        <dbReference type="SAM" id="Phobius"/>
    </source>
</evidence>
<gene>
    <name evidence="2" type="ORF">EZS28_023323</name>
</gene>
<organism evidence="2 3">
    <name type="scientific">Streblomastix strix</name>
    <dbReference type="NCBI Taxonomy" id="222440"/>
    <lineage>
        <taxon>Eukaryota</taxon>
        <taxon>Metamonada</taxon>
        <taxon>Preaxostyla</taxon>
        <taxon>Oxymonadida</taxon>
        <taxon>Streblomastigidae</taxon>
        <taxon>Streblomastix</taxon>
    </lineage>
</organism>
<proteinExistence type="predicted"/>
<keyword evidence="1" id="KW-0812">Transmembrane</keyword>
<accession>A0A5J4VEV3</accession>